<dbReference type="PANTHER" id="PTHR11808">
    <property type="entry name" value="TRANS-SULFURATION ENZYME FAMILY MEMBER"/>
    <property type="match status" value="1"/>
</dbReference>
<evidence type="ECO:0000256" key="1">
    <source>
        <dbReference type="ARBA" id="ARBA00001933"/>
    </source>
</evidence>
<dbReference type="PANTHER" id="PTHR11808:SF80">
    <property type="entry name" value="CYSTATHIONINE GAMMA-LYASE"/>
    <property type="match status" value="1"/>
</dbReference>
<dbReference type="RefSeq" id="WP_127042214.1">
    <property type="nucleotide sequence ID" value="NZ_JAABOK010000001.1"/>
</dbReference>
<comment type="function">
    <text evidence="3">Catalyzes the formation of L-homocysteine from O-succinyl-L-homoserine (OSHS) and hydrogen sulfide.</text>
</comment>
<accession>A0A433WE41</accession>
<dbReference type="Gene3D" id="3.40.640.10">
    <property type="entry name" value="Type I PLP-dependent aspartate aminotransferase-like (Major domain)"/>
    <property type="match status" value="1"/>
</dbReference>
<reference evidence="5" key="1">
    <citation type="submission" date="2020-05" db="EMBL/GenBank/DDBJ databases">
        <title>Chitinophaga laudate sp. nov., isolated from a tropical peat swamp.</title>
        <authorList>
            <person name="Goh C.B.S."/>
            <person name="Lee M.S."/>
            <person name="Parimannan S."/>
            <person name="Pasbakhsh P."/>
            <person name="Yule C.M."/>
            <person name="Rajandas H."/>
            <person name="Loke S."/>
            <person name="Croft L."/>
            <person name="Tan J.B.L."/>
        </authorList>
    </citation>
    <scope>NUCLEOTIDE SEQUENCE</scope>
    <source>
        <strain evidence="5">Mgbs1</strain>
    </source>
</reference>
<dbReference type="HAMAP" id="MF_02056">
    <property type="entry name" value="MetZ"/>
    <property type="match status" value="1"/>
</dbReference>
<sequence length="394" mass="42975">MSKKNQYQPDTNAVRIQTARTNEMEHSTPMFLTSSFCFDNAEEMRATFADETDFNIYSRFSNPNVDEFVQKMCSLEGAEAGYATASGMSAIFASFMALLKAGDHLLSARSIFGSTHTVITKFLPKWGIEVSYFDINDPAGIEAHVKPNTRMIFVETPSNPGLEIIDIALLAGIADKHNIILNVDNCFATPVLQRPIELGAHIVTHSATKWIDGQGRVLGGAVVGKKELIKEIYTFCRSTGPSMSPFNAWVLSKSLETLHIRMERHTGSALQLAKALEGNPHLTSVKYPFLPSHPQYDIAQKQMSGGGGIVCFELKGGLESGVRFLNSLQLLSLTANLGDSRSIASHPASTTHAKLTDAERASVGITPGLIRISVGLENIKDIVEDIEMALEKSK</sequence>
<dbReference type="OrthoDB" id="9803729at2"/>
<proteinExistence type="inferred from homology"/>
<dbReference type="Pfam" id="PF01053">
    <property type="entry name" value="Cys_Met_Meta_PP"/>
    <property type="match status" value="1"/>
</dbReference>
<feature type="modified residue" description="N6-(pyridoxal phosphate)lysine" evidence="3">
    <location>
        <position position="209"/>
    </location>
</feature>
<comment type="subunit">
    <text evidence="3">Homotetramer.</text>
</comment>
<dbReference type="GO" id="GO:0016765">
    <property type="term" value="F:transferase activity, transferring alkyl or aryl (other than methyl) groups"/>
    <property type="evidence" value="ECO:0007669"/>
    <property type="project" value="UniProtKB-UniRule"/>
</dbReference>
<dbReference type="GO" id="GO:0030170">
    <property type="term" value="F:pyridoxal phosphate binding"/>
    <property type="evidence" value="ECO:0007669"/>
    <property type="project" value="UniProtKB-UniRule"/>
</dbReference>
<dbReference type="InterPro" id="IPR015424">
    <property type="entry name" value="PyrdxlP-dep_Trfase"/>
</dbReference>
<dbReference type="GO" id="GO:0071266">
    <property type="term" value="P:'de novo' L-methionine biosynthetic process"/>
    <property type="evidence" value="ECO:0007669"/>
    <property type="project" value="UniProtKB-UniRule"/>
</dbReference>
<keyword evidence="6" id="KW-1185">Reference proteome</keyword>
<dbReference type="FunFam" id="3.40.640.10:FF:000046">
    <property type="entry name" value="Cystathionine gamma-lyase"/>
    <property type="match status" value="1"/>
</dbReference>
<comment type="catalytic activity">
    <reaction evidence="3">
        <text>O-succinyl-L-homoserine + hydrogen sulfide = L-homocysteine + succinate</text>
        <dbReference type="Rhea" id="RHEA:27826"/>
        <dbReference type="ChEBI" id="CHEBI:29919"/>
        <dbReference type="ChEBI" id="CHEBI:30031"/>
        <dbReference type="ChEBI" id="CHEBI:57661"/>
        <dbReference type="ChEBI" id="CHEBI:58199"/>
    </reaction>
</comment>
<evidence type="ECO:0000313" key="5">
    <source>
        <dbReference type="EMBL" id="NSL86671.1"/>
    </source>
</evidence>
<dbReference type="InterPro" id="IPR006234">
    <property type="entry name" value="O-succ-hSer_sulfhydrylase"/>
</dbReference>
<keyword evidence="3" id="KW-0486">Methionine biosynthesis</keyword>
<dbReference type="InterPro" id="IPR015422">
    <property type="entry name" value="PyrdxlP-dep_Trfase_small"/>
</dbReference>
<evidence type="ECO:0000256" key="3">
    <source>
        <dbReference type="HAMAP-Rule" id="MF_02056"/>
    </source>
</evidence>
<protein>
    <recommendedName>
        <fullName evidence="3">O-succinylhomoserine sulfhydrylase</fullName>
        <shortName evidence="3">OSH sulfhydrylase</shortName>
        <shortName evidence="3">OSHS sulfhydrylase</shortName>
        <ecNumber evidence="3">2.5.1.-</ecNumber>
    </recommendedName>
</protein>
<dbReference type="Proteomes" id="UP000281028">
    <property type="component" value="Unassembled WGS sequence"/>
</dbReference>
<gene>
    <name evidence="3" type="primary">metZ</name>
    <name evidence="5" type="ORF">ECE50_007510</name>
</gene>
<dbReference type="GO" id="GO:0071268">
    <property type="term" value="P:homocysteine biosynthetic process"/>
    <property type="evidence" value="ECO:0007669"/>
    <property type="project" value="InterPro"/>
</dbReference>
<dbReference type="EMBL" id="RIAR02000001">
    <property type="protein sequence ID" value="NSL86671.1"/>
    <property type="molecule type" value="Genomic_DNA"/>
</dbReference>
<dbReference type="InterPro" id="IPR000277">
    <property type="entry name" value="Cys/Met-Metab_PyrdxlP-dep_enz"/>
</dbReference>
<evidence type="ECO:0000256" key="4">
    <source>
        <dbReference type="RuleBase" id="RU362118"/>
    </source>
</evidence>
<name>A0A433WE41_9BACT</name>
<dbReference type="GO" id="GO:0005737">
    <property type="term" value="C:cytoplasm"/>
    <property type="evidence" value="ECO:0007669"/>
    <property type="project" value="TreeGrafter"/>
</dbReference>
<comment type="caution">
    <text evidence="5">The sequence shown here is derived from an EMBL/GenBank/DDBJ whole genome shotgun (WGS) entry which is preliminary data.</text>
</comment>
<dbReference type="InterPro" id="IPR015421">
    <property type="entry name" value="PyrdxlP-dep_Trfase_major"/>
</dbReference>
<dbReference type="EC" id="2.5.1.-" evidence="3"/>
<dbReference type="Gene3D" id="3.90.1150.10">
    <property type="entry name" value="Aspartate Aminotransferase, domain 1"/>
    <property type="match status" value="1"/>
</dbReference>
<evidence type="ECO:0000313" key="6">
    <source>
        <dbReference type="Proteomes" id="UP000281028"/>
    </source>
</evidence>
<comment type="pathway">
    <text evidence="3">Amino-acid biosynthesis; L-methionine biosynthesis via de novo pathway; L-homocysteine from O-succinyl-L-homoserine: step 1/1.</text>
</comment>
<dbReference type="NCBIfam" id="NF006003">
    <property type="entry name" value="PRK08133.1"/>
    <property type="match status" value="1"/>
</dbReference>
<dbReference type="GO" id="GO:0016846">
    <property type="term" value="F:carbon-sulfur lyase activity"/>
    <property type="evidence" value="ECO:0007669"/>
    <property type="project" value="TreeGrafter"/>
</dbReference>
<dbReference type="AlphaFoldDB" id="A0A433WE41"/>
<keyword evidence="3" id="KW-0808">Transferase</keyword>
<keyword evidence="2 3" id="KW-0663">Pyridoxal phosphate</keyword>
<evidence type="ECO:0000256" key="2">
    <source>
        <dbReference type="ARBA" id="ARBA00022898"/>
    </source>
</evidence>
<dbReference type="GO" id="GO:0019346">
    <property type="term" value="P:transsulfuration"/>
    <property type="evidence" value="ECO:0007669"/>
    <property type="project" value="InterPro"/>
</dbReference>
<dbReference type="CDD" id="cd00614">
    <property type="entry name" value="CGS_like"/>
    <property type="match status" value="1"/>
</dbReference>
<organism evidence="5 6">
    <name type="scientific">Chitinophaga solisilvae</name>
    <dbReference type="NCBI Taxonomy" id="1233460"/>
    <lineage>
        <taxon>Bacteria</taxon>
        <taxon>Pseudomonadati</taxon>
        <taxon>Bacteroidota</taxon>
        <taxon>Chitinophagia</taxon>
        <taxon>Chitinophagales</taxon>
        <taxon>Chitinophagaceae</taxon>
        <taxon>Chitinophaga</taxon>
    </lineage>
</organism>
<dbReference type="SUPFAM" id="SSF53383">
    <property type="entry name" value="PLP-dependent transferases"/>
    <property type="match status" value="1"/>
</dbReference>
<dbReference type="FunFam" id="3.90.1150.10:FF:000033">
    <property type="entry name" value="Cystathionine gamma-synthase"/>
    <property type="match status" value="1"/>
</dbReference>
<comment type="similarity">
    <text evidence="3">Belongs to the trans-sulfuration enzymes family. MetZ subfamily.</text>
</comment>
<comment type="cofactor">
    <cofactor evidence="1 3 4">
        <name>pyridoxal 5'-phosphate</name>
        <dbReference type="ChEBI" id="CHEBI:597326"/>
    </cofactor>
</comment>
<dbReference type="PIRSF" id="PIRSF001434">
    <property type="entry name" value="CGS"/>
    <property type="match status" value="1"/>
</dbReference>
<keyword evidence="3" id="KW-0028">Amino-acid biosynthesis</keyword>